<keyword evidence="9" id="KW-0479">Metal-binding</keyword>
<keyword evidence="7 10" id="KW-1133">Transmembrane helix</keyword>
<feature type="transmembrane region" description="Helical" evidence="10">
    <location>
        <begin position="70"/>
        <end position="97"/>
    </location>
</feature>
<dbReference type="EMBL" id="KP091889">
    <property type="protein sequence ID" value="AJY78498.1"/>
    <property type="molecule type" value="Genomic_DNA"/>
</dbReference>
<keyword evidence="9" id="KW-0249">Electron transport</keyword>
<keyword evidence="8 9" id="KW-0472">Membrane</keyword>
<dbReference type="PANTHER" id="PTHR10422:SF18">
    <property type="entry name" value="CYTOCHROME C OXIDASE SUBUNIT 1"/>
    <property type="match status" value="1"/>
</dbReference>
<feature type="transmembrane region" description="Helical" evidence="10">
    <location>
        <begin position="281"/>
        <end position="305"/>
    </location>
</feature>
<dbReference type="AlphaFoldDB" id="A0A141AX63"/>
<keyword evidence="9" id="KW-0186">Copper</keyword>
<dbReference type="UniPathway" id="UPA00705"/>
<gene>
    <name evidence="12" type="primary">COI</name>
</gene>
<evidence type="ECO:0000313" key="12">
    <source>
        <dbReference type="EMBL" id="AJY78498.1"/>
    </source>
</evidence>
<evidence type="ECO:0000256" key="10">
    <source>
        <dbReference type="SAM" id="Phobius"/>
    </source>
</evidence>
<feature type="transmembrane region" description="Helical" evidence="10">
    <location>
        <begin position="429"/>
        <end position="448"/>
    </location>
</feature>
<dbReference type="InterPro" id="IPR023615">
    <property type="entry name" value="Cyt_c_Oxase_su1_BS"/>
</dbReference>
<evidence type="ECO:0000256" key="4">
    <source>
        <dbReference type="ARBA" id="ARBA00009578"/>
    </source>
</evidence>
<feature type="transmembrane region" description="Helical" evidence="10">
    <location>
        <begin position="468"/>
        <end position="488"/>
    </location>
</feature>
<evidence type="ECO:0000256" key="7">
    <source>
        <dbReference type="ARBA" id="ARBA00022989"/>
    </source>
</evidence>
<feature type="transmembrane region" description="Helical" evidence="10">
    <location>
        <begin position="385"/>
        <end position="408"/>
    </location>
</feature>
<dbReference type="Pfam" id="PF00115">
    <property type="entry name" value="COX1"/>
    <property type="match status" value="1"/>
</dbReference>
<evidence type="ECO:0000256" key="8">
    <source>
        <dbReference type="ARBA" id="ARBA00023136"/>
    </source>
</evidence>
<keyword evidence="9" id="KW-0679">Respiratory chain</keyword>
<dbReference type="InterPro" id="IPR036927">
    <property type="entry name" value="Cyt_c_oxase-like_su1_sf"/>
</dbReference>
<dbReference type="CDD" id="cd01663">
    <property type="entry name" value="Cyt_c_Oxidase_I"/>
    <property type="match status" value="1"/>
</dbReference>
<evidence type="ECO:0000256" key="2">
    <source>
        <dbReference type="ARBA" id="ARBA00004141"/>
    </source>
</evidence>
<protein>
    <recommendedName>
        <fullName evidence="5 9">Cytochrome c oxidase subunit 1</fullName>
        <ecNumber evidence="9">7.1.1.9</ecNumber>
    </recommendedName>
</protein>
<dbReference type="GO" id="GO:0045277">
    <property type="term" value="C:respiratory chain complex IV"/>
    <property type="evidence" value="ECO:0007669"/>
    <property type="project" value="InterPro"/>
</dbReference>
<evidence type="ECO:0000256" key="1">
    <source>
        <dbReference type="ARBA" id="ARBA00001971"/>
    </source>
</evidence>
<comment type="similarity">
    <text evidence="4 9">Belongs to the heme-copper respiratory oxidase family.</text>
</comment>
<feature type="domain" description="Cytochrome oxidase subunit I profile" evidence="11">
    <location>
        <begin position="13"/>
        <end position="530"/>
    </location>
</feature>
<evidence type="ECO:0000256" key="9">
    <source>
        <dbReference type="RuleBase" id="RU000369"/>
    </source>
</evidence>
<comment type="function">
    <text evidence="9">Component of the cytochrome c oxidase, the last enzyme in the mitochondrial electron transport chain which drives oxidative phosphorylation. The respiratory chain contains 3 multisubunit complexes succinate dehydrogenase (complex II, CII), ubiquinol-cytochrome c oxidoreductase (cytochrome b-c1 complex, complex III, CIII) and cytochrome c oxidase (complex IV, CIV), that cooperate to transfer electrons derived from NADH and succinate to molecular oxygen, creating an electrochemical gradient over the inner membrane that drives transmembrane transport and the ATP synthase. Cytochrome c oxidase is the component of the respiratory chain that catalyzes the reduction of oxygen to water. Electrons originating from reduced cytochrome c in the intermembrane space (IMS) are transferred via the dinuclear copper A center (CU(A)) of subunit 2 and heme A of subunit 1 to the active site in subunit 1, a binuclear center (BNC) formed by heme A3 and copper B (CU(B)). The BNC reduces molecular oxygen to 2 water molecules using 4 electrons from cytochrome c in the IMS and 4 protons from the mitochondrial matrix.</text>
</comment>
<dbReference type="GO" id="GO:0004129">
    <property type="term" value="F:cytochrome-c oxidase activity"/>
    <property type="evidence" value="ECO:0007669"/>
    <property type="project" value="UniProtKB-EC"/>
</dbReference>
<evidence type="ECO:0000259" key="11">
    <source>
        <dbReference type="PROSITE" id="PS50855"/>
    </source>
</evidence>
<keyword evidence="9" id="KW-0349">Heme</keyword>
<keyword evidence="9" id="KW-0408">Iron</keyword>
<dbReference type="PRINTS" id="PR01165">
    <property type="entry name" value="CYCOXIDASEI"/>
</dbReference>
<keyword evidence="9" id="KW-0999">Mitochondrion inner membrane</keyword>
<evidence type="ECO:0000256" key="5">
    <source>
        <dbReference type="ARBA" id="ARBA00015947"/>
    </source>
</evidence>
<feature type="transmembrane region" description="Helical" evidence="10">
    <location>
        <begin position="31"/>
        <end position="50"/>
    </location>
</feature>
<comment type="pathway">
    <text evidence="3 9">Energy metabolism; oxidative phosphorylation.</text>
</comment>
<feature type="transmembrane region" description="Helical" evidence="10">
    <location>
        <begin position="353"/>
        <end position="373"/>
    </location>
</feature>
<proteinExistence type="inferred from homology"/>
<dbReference type="InterPro" id="IPR033944">
    <property type="entry name" value="Cyt_c_oxase_su1_dom"/>
</dbReference>
<dbReference type="PROSITE" id="PS50855">
    <property type="entry name" value="COX1"/>
    <property type="match status" value="1"/>
</dbReference>
<keyword evidence="9" id="KW-0813">Transport</keyword>
<dbReference type="Gene3D" id="1.20.210.10">
    <property type="entry name" value="Cytochrome c oxidase-like, subunit I domain"/>
    <property type="match status" value="1"/>
</dbReference>
<dbReference type="GO" id="GO:0006123">
    <property type="term" value="P:mitochondrial electron transport, cytochrome c to oxygen"/>
    <property type="evidence" value="ECO:0007669"/>
    <property type="project" value="TreeGrafter"/>
</dbReference>
<comment type="catalytic activity">
    <reaction evidence="9">
        <text>4 Fe(II)-[cytochrome c] + O2 + 8 H(+)(in) = 4 Fe(III)-[cytochrome c] + 2 H2O + 4 H(+)(out)</text>
        <dbReference type="Rhea" id="RHEA:11436"/>
        <dbReference type="Rhea" id="RHEA-COMP:10350"/>
        <dbReference type="Rhea" id="RHEA-COMP:14399"/>
        <dbReference type="ChEBI" id="CHEBI:15377"/>
        <dbReference type="ChEBI" id="CHEBI:15378"/>
        <dbReference type="ChEBI" id="CHEBI:15379"/>
        <dbReference type="ChEBI" id="CHEBI:29033"/>
        <dbReference type="ChEBI" id="CHEBI:29034"/>
        <dbReference type="EC" id="7.1.1.9"/>
    </reaction>
</comment>
<feature type="transmembrane region" description="Helical" evidence="10">
    <location>
        <begin position="244"/>
        <end position="269"/>
    </location>
</feature>
<comment type="subcellular location">
    <subcellularLocation>
        <location evidence="2">Membrane</location>
        <topology evidence="2">Multi-pass membrane protein</topology>
    </subcellularLocation>
    <subcellularLocation>
        <location evidence="9">Mitochondrion inner membrane</location>
        <topology evidence="9">Multi-pass membrane protein</topology>
    </subcellularLocation>
</comment>
<evidence type="ECO:0000256" key="6">
    <source>
        <dbReference type="ARBA" id="ARBA00022692"/>
    </source>
</evidence>
<name>A0A141AX63_9BIVA</name>
<reference evidence="12" key="1">
    <citation type="submission" date="2014-10" db="EMBL/GenBank/DDBJ databases">
        <authorList>
            <person name="Seo M.-J."/>
            <person name="Seok Y.J."/>
            <person name="Cha I.-T."/>
        </authorList>
    </citation>
    <scope>NUCLEOTIDE SEQUENCE</scope>
    <source>
        <strain evidence="12">CL_98</strain>
        <tissue evidence="12">Adductor muscle</tissue>
    </source>
</reference>
<dbReference type="SUPFAM" id="SSF81442">
    <property type="entry name" value="Cytochrome c oxidase subunit I-like"/>
    <property type="match status" value="1"/>
</dbReference>
<feature type="transmembrane region" description="Helical" evidence="10">
    <location>
        <begin position="197"/>
        <end position="224"/>
    </location>
</feature>
<dbReference type="GO" id="GO:0015990">
    <property type="term" value="P:electron transport coupled proton transport"/>
    <property type="evidence" value="ECO:0007669"/>
    <property type="project" value="TreeGrafter"/>
</dbReference>
<feature type="transmembrane region" description="Helical" evidence="10">
    <location>
        <begin position="160"/>
        <end position="185"/>
    </location>
</feature>
<comment type="cofactor">
    <cofactor evidence="1">
        <name>heme</name>
        <dbReference type="ChEBI" id="CHEBI:30413"/>
    </cofactor>
</comment>
<feature type="transmembrane region" description="Helical" evidence="10">
    <location>
        <begin position="117"/>
        <end position="140"/>
    </location>
</feature>
<dbReference type="PANTHER" id="PTHR10422">
    <property type="entry name" value="CYTOCHROME C OXIDASE SUBUNIT 1"/>
    <property type="match status" value="1"/>
</dbReference>
<geneLocation type="mitochondrion" evidence="12"/>
<organism evidence="12">
    <name type="scientific">Cucullaea labiata</name>
    <dbReference type="NCBI Taxonomy" id="142556"/>
    <lineage>
        <taxon>Eukaryota</taxon>
        <taxon>Metazoa</taxon>
        <taxon>Spiralia</taxon>
        <taxon>Lophotrochozoa</taxon>
        <taxon>Mollusca</taxon>
        <taxon>Bivalvia</taxon>
        <taxon>Autobranchia</taxon>
        <taxon>Pteriomorphia</taxon>
        <taxon>Arcoida</taxon>
        <taxon>Arcoidea</taxon>
        <taxon>Cucullaeidae</taxon>
        <taxon>Cucullaea</taxon>
    </lineage>
</organism>
<dbReference type="PROSITE" id="PS00077">
    <property type="entry name" value="COX1_CUB"/>
    <property type="match status" value="1"/>
</dbReference>
<dbReference type="GO" id="GO:0005743">
    <property type="term" value="C:mitochondrial inner membrane"/>
    <property type="evidence" value="ECO:0007669"/>
    <property type="project" value="UniProtKB-SubCell"/>
</dbReference>
<dbReference type="GO" id="GO:0046872">
    <property type="term" value="F:metal ion binding"/>
    <property type="evidence" value="ECO:0007669"/>
    <property type="project" value="UniProtKB-KW"/>
</dbReference>
<keyword evidence="6 9" id="KW-0812">Transmembrane</keyword>
<keyword evidence="9 12" id="KW-0496">Mitochondrion</keyword>
<feature type="transmembrane region" description="Helical" evidence="10">
    <location>
        <begin position="317"/>
        <end position="341"/>
    </location>
</feature>
<dbReference type="InterPro" id="IPR000883">
    <property type="entry name" value="Cyt_C_Oxase_1"/>
</dbReference>
<dbReference type="EC" id="7.1.1.9" evidence="9"/>
<dbReference type="InterPro" id="IPR023616">
    <property type="entry name" value="Cyt_c_oxase-like_su1_dom"/>
</dbReference>
<sequence length="531" mass="59625">MGKKKKKKVGPLRKWSRRWLCSTNHKDIGTLYLLTGFWSALVGTGFSFHIRLNLSQPGGVYSDMPQLYNVIVTTHALMMIFFFVMPTMMGGFGNWLIPLMIGCSDMVFPRLNNMSFWLLPGPLFMLLVSGLIEGGAGSGWTLYPPLSSYSFHSTPAMDLVIFSLHVAGFGSIMSSLNFMTTIFSCRFYGLIPERMPVFIWAMFVTSWLLLFSLPVLAGGLTMLITDRHLNTSFFRPAGGGDPILFQHLFWFFGHPEVYVLILPGFGLVSHAIMKSCGKLRVFGLPGMIYAMQSIGVLGFVVWAHHMYVVGMDVDSRAYFTAATMVIAVPTGIKVFSWLASIHGSALLGFTSTFLWVLGFLFLFTVGGLTGIILSNGSLDVVLHDTYFVVGHFHYFLSMGAVFSIFVGFHNYYPLFFGLTLHPRYSKGHFFLAFVGVNITFFPHHFLGLAGMPRRYCDYADCYMLWHKVSSWGSLMGLSGACMFCFIVWESLVSRRSVVWGNHLCSMVEWVGCNEKYPMARHTNLWVPHTSV</sequence>
<dbReference type="GO" id="GO:0020037">
    <property type="term" value="F:heme binding"/>
    <property type="evidence" value="ECO:0007669"/>
    <property type="project" value="InterPro"/>
</dbReference>
<accession>A0A141AX63</accession>
<evidence type="ECO:0000256" key="3">
    <source>
        <dbReference type="ARBA" id="ARBA00004673"/>
    </source>
</evidence>